<dbReference type="PANTHER" id="PTHR33304">
    <property type="match status" value="1"/>
</dbReference>
<dbReference type="PANTHER" id="PTHR33304:SF36">
    <property type="entry name" value="GB|AAF26970.1-RELATED"/>
    <property type="match status" value="1"/>
</dbReference>
<evidence type="ECO:0000256" key="3">
    <source>
        <dbReference type="ARBA" id="ARBA00022833"/>
    </source>
</evidence>
<dbReference type="Proteomes" id="UP000826271">
    <property type="component" value="Unassembled WGS sequence"/>
</dbReference>
<dbReference type="GO" id="GO:0140566">
    <property type="term" value="F:histone reader activity"/>
    <property type="evidence" value="ECO:0007669"/>
    <property type="project" value="InterPro"/>
</dbReference>
<dbReference type="InterPro" id="IPR011011">
    <property type="entry name" value="Znf_FYVE_PHD"/>
</dbReference>
<evidence type="ECO:0000313" key="8">
    <source>
        <dbReference type="EMBL" id="KAG8379255.1"/>
    </source>
</evidence>
<dbReference type="EMBL" id="WHWC01000007">
    <property type="protein sequence ID" value="KAG8379255.1"/>
    <property type="molecule type" value="Genomic_DNA"/>
</dbReference>
<dbReference type="InterPro" id="IPR056280">
    <property type="entry name" value="AIPP2-like_SPOC"/>
</dbReference>
<evidence type="ECO:0000256" key="4">
    <source>
        <dbReference type="ARBA" id="ARBA00023015"/>
    </source>
</evidence>
<feature type="region of interest" description="Disordered" evidence="6">
    <location>
        <begin position="187"/>
        <end position="234"/>
    </location>
</feature>
<dbReference type="Gene3D" id="3.30.40.10">
    <property type="entry name" value="Zinc/RING finger domain, C3HC4 (zinc finger)"/>
    <property type="match status" value="1"/>
</dbReference>
<dbReference type="Pfam" id="PF23121">
    <property type="entry name" value="SPOC_AIPP2"/>
    <property type="match status" value="1"/>
</dbReference>
<evidence type="ECO:0000256" key="5">
    <source>
        <dbReference type="ARBA" id="ARBA00023163"/>
    </source>
</evidence>
<reference evidence="8" key="1">
    <citation type="submission" date="2019-10" db="EMBL/GenBank/DDBJ databases">
        <authorList>
            <person name="Zhang R."/>
            <person name="Pan Y."/>
            <person name="Wang J."/>
            <person name="Ma R."/>
            <person name="Yu S."/>
        </authorList>
    </citation>
    <scope>NUCLEOTIDE SEQUENCE</scope>
    <source>
        <strain evidence="8">LA-IB0</strain>
        <tissue evidence="8">Leaf</tissue>
    </source>
</reference>
<evidence type="ECO:0000313" key="9">
    <source>
        <dbReference type="Proteomes" id="UP000826271"/>
    </source>
</evidence>
<gene>
    <name evidence="8" type="ORF">BUALT_Bualt07G0069600</name>
</gene>
<comment type="caution">
    <text evidence="8">The sequence shown here is derived from an EMBL/GenBank/DDBJ whole genome shotgun (WGS) entry which is preliminary data.</text>
</comment>
<evidence type="ECO:0000259" key="7">
    <source>
        <dbReference type="Pfam" id="PF23121"/>
    </source>
</evidence>
<organism evidence="8 9">
    <name type="scientific">Buddleja alternifolia</name>
    <dbReference type="NCBI Taxonomy" id="168488"/>
    <lineage>
        <taxon>Eukaryota</taxon>
        <taxon>Viridiplantae</taxon>
        <taxon>Streptophyta</taxon>
        <taxon>Embryophyta</taxon>
        <taxon>Tracheophyta</taxon>
        <taxon>Spermatophyta</taxon>
        <taxon>Magnoliopsida</taxon>
        <taxon>eudicotyledons</taxon>
        <taxon>Gunneridae</taxon>
        <taxon>Pentapetalae</taxon>
        <taxon>asterids</taxon>
        <taxon>lamiids</taxon>
        <taxon>Lamiales</taxon>
        <taxon>Scrophulariaceae</taxon>
        <taxon>Buddlejeae</taxon>
        <taxon>Buddleja</taxon>
    </lineage>
</organism>
<proteinExistence type="predicted"/>
<feature type="region of interest" description="Disordered" evidence="6">
    <location>
        <begin position="479"/>
        <end position="501"/>
    </location>
</feature>
<keyword evidence="5" id="KW-0804">Transcription</keyword>
<dbReference type="GO" id="GO:0008270">
    <property type="term" value="F:zinc ion binding"/>
    <property type="evidence" value="ECO:0007669"/>
    <property type="project" value="UniProtKB-KW"/>
</dbReference>
<keyword evidence="2" id="KW-0863">Zinc-finger</keyword>
<dbReference type="SUPFAM" id="SSF57903">
    <property type="entry name" value="FYVE/PHD zinc finger"/>
    <property type="match status" value="1"/>
</dbReference>
<feature type="compositionally biased region" description="Polar residues" evidence="6">
    <location>
        <begin position="196"/>
        <end position="215"/>
    </location>
</feature>
<evidence type="ECO:0000256" key="6">
    <source>
        <dbReference type="SAM" id="MobiDB-lite"/>
    </source>
</evidence>
<sequence>MLTFPFYVIASALKLKCEEKEECCDICGDVGVADAIITCSQCKINCEHIYCMRTPLEGDPDDWRCEICESTSKPKPLPSSSLTGGASKLTNPVEVSKGTVLPAERKKLLHGSKKSSIHWEKKVETGKTKYISVKDAIKLSSGEKNSVAPLKIGCHQKSPQPKSRLNIAGRTPMRTTTVPMNFSSQRLGNMDISKGQPHQSKQLTKAQRSLSSLQPSEAPVNKHVQKGHPTEVKLPQTKAKSLIKAPPSSYAPPVTISGKRPYFIKGGNKCTTTELETCNATNVNNNFLPDFSASWMGCFSIQDDLIHGKLNYQIQALPPSQVRKKVYEFSKKMPKILHFQLVPVKKLWINLFRDYFPDRRDIGLYFVPSDRVRCEDYFNLLESISKKNMALRKQIDDVELLVFTSKLLPVDCQCLGGKYFLWGLFHRVRRDLDTMGLKLSVQSSEDANCEEVDMDIDMIGGVDVGRTDVPVQRELLREKQHVKPENSPTSKADNLGFKKRY</sequence>
<keyword evidence="1" id="KW-0479">Metal-binding</keyword>
<evidence type="ECO:0000256" key="1">
    <source>
        <dbReference type="ARBA" id="ARBA00022723"/>
    </source>
</evidence>
<evidence type="ECO:0000256" key="2">
    <source>
        <dbReference type="ARBA" id="ARBA00022771"/>
    </source>
</evidence>
<accession>A0AAV6XJF0</accession>
<keyword evidence="4" id="KW-0805">Transcription regulation</keyword>
<keyword evidence="9" id="KW-1185">Reference proteome</keyword>
<dbReference type="GO" id="GO:0034244">
    <property type="term" value="P:negative regulation of transcription elongation by RNA polymerase II"/>
    <property type="evidence" value="ECO:0007669"/>
    <property type="project" value="InterPro"/>
</dbReference>
<protein>
    <recommendedName>
        <fullName evidence="7">AIPP2-like SPOC-like domain-containing protein</fullName>
    </recommendedName>
</protein>
<dbReference type="AlphaFoldDB" id="A0AAV6XJF0"/>
<name>A0AAV6XJF0_9LAMI</name>
<dbReference type="InterPro" id="IPR013083">
    <property type="entry name" value="Znf_RING/FYVE/PHD"/>
</dbReference>
<keyword evidence="3" id="KW-0862">Zinc</keyword>
<dbReference type="InterPro" id="IPR049914">
    <property type="entry name" value="PHD1-3/5-6"/>
</dbReference>
<feature type="domain" description="AIPP2-like SPOC-like" evidence="7">
    <location>
        <begin position="295"/>
        <end position="425"/>
    </location>
</feature>